<comment type="subcellular location">
    <subcellularLocation>
        <location evidence="1 11">Cell outer membrane</location>
        <topology evidence="1 11">Multi-pass membrane protein</topology>
    </subcellularLocation>
</comment>
<keyword evidence="17" id="KW-0675">Receptor</keyword>
<feature type="signal peptide" evidence="14">
    <location>
        <begin position="1"/>
        <end position="25"/>
    </location>
</feature>
<dbReference type="Proteomes" id="UP000706039">
    <property type="component" value="Unassembled WGS sequence"/>
</dbReference>
<evidence type="ECO:0000256" key="9">
    <source>
        <dbReference type="ARBA" id="ARBA00023136"/>
    </source>
</evidence>
<evidence type="ECO:0000256" key="14">
    <source>
        <dbReference type="SAM" id="SignalP"/>
    </source>
</evidence>
<keyword evidence="2 11" id="KW-0813">Transport</keyword>
<dbReference type="SUPFAM" id="SSF56935">
    <property type="entry name" value="Porins"/>
    <property type="match status" value="1"/>
</dbReference>
<evidence type="ECO:0000313" key="17">
    <source>
        <dbReference type="EMBL" id="MBY8825250.1"/>
    </source>
</evidence>
<comment type="caution">
    <text evidence="17">The sequence shown here is derived from an EMBL/GenBank/DDBJ whole genome shotgun (WGS) entry which is preliminary data.</text>
</comment>
<evidence type="ECO:0000256" key="3">
    <source>
        <dbReference type="ARBA" id="ARBA00022452"/>
    </source>
</evidence>
<keyword evidence="17" id="KW-0456">Lyase</keyword>
<comment type="similarity">
    <text evidence="11 12">Belongs to the TonB-dependent receptor family.</text>
</comment>
<dbReference type="EMBL" id="JAINVV010000011">
    <property type="protein sequence ID" value="MBY8825250.1"/>
    <property type="molecule type" value="Genomic_DNA"/>
</dbReference>
<keyword evidence="18" id="KW-1185">Reference proteome</keyword>
<dbReference type="Pfam" id="PF00593">
    <property type="entry name" value="TonB_dep_Rec_b-barrel"/>
    <property type="match status" value="1"/>
</dbReference>
<reference evidence="17 18" key="1">
    <citation type="submission" date="2021-08" db="EMBL/GenBank/DDBJ databases">
        <authorList>
            <person name="Tuo L."/>
        </authorList>
    </citation>
    <scope>NUCLEOTIDE SEQUENCE [LARGE SCALE GENOMIC DNA]</scope>
    <source>
        <strain evidence="17 18">JCM 31229</strain>
    </source>
</reference>
<feature type="domain" description="TonB-dependent receptor-like beta-barrel" evidence="15">
    <location>
        <begin position="237"/>
        <end position="435"/>
    </location>
</feature>
<organism evidence="17 18">
    <name type="scientific">Sphingomonas colocasiae</name>
    <dbReference type="NCBI Taxonomy" id="1848973"/>
    <lineage>
        <taxon>Bacteria</taxon>
        <taxon>Pseudomonadati</taxon>
        <taxon>Pseudomonadota</taxon>
        <taxon>Alphaproteobacteria</taxon>
        <taxon>Sphingomonadales</taxon>
        <taxon>Sphingomonadaceae</taxon>
        <taxon>Sphingomonas</taxon>
    </lineage>
</organism>
<accession>A0ABS7PV56</accession>
<dbReference type="RefSeq" id="WP_222992347.1">
    <property type="nucleotide sequence ID" value="NZ_JAINVV010000011.1"/>
</dbReference>
<evidence type="ECO:0000256" key="10">
    <source>
        <dbReference type="ARBA" id="ARBA00023237"/>
    </source>
</evidence>
<evidence type="ECO:0000313" key="18">
    <source>
        <dbReference type="Proteomes" id="UP000706039"/>
    </source>
</evidence>
<evidence type="ECO:0000256" key="11">
    <source>
        <dbReference type="PROSITE-ProRule" id="PRU01360"/>
    </source>
</evidence>
<dbReference type="InterPro" id="IPR000531">
    <property type="entry name" value="Beta-barrel_TonB"/>
</dbReference>
<proteinExistence type="inferred from homology"/>
<dbReference type="InterPro" id="IPR012910">
    <property type="entry name" value="Plug_dom"/>
</dbReference>
<dbReference type="GO" id="GO:0016829">
    <property type="term" value="F:lyase activity"/>
    <property type="evidence" value="ECO:0007669"/>
    <property type="project" value="UniProtKB-KW"/>
</dbReference>
<keyword evidence="5 11" id="KW-0812">Transmembrane</keyword>
<evidence type="ECO:0000259" key="16">
    <source>
        <dbReference type="Pfam" id="PF07715"/>
    </source>
</evidence>
<evidence type="ECO:0000256" key="2">
    <source>
        <dbReference type="ARBA" id="ARBA00022448"/>
    </source>
</evidence>
<keyword evidence="4" id="KW-0410">Iron transport</keyword>
<keyword evidence="9 11" id="KW-0472">Membrane</keyword>
<keyword evidence="14" id="KW-0732">Signal</keyword>
<evidence type="ECO:0000256" key="13">
    <source>
        <dbReference type="SAM" id="MobiDB-lite"/>
    </source>
</evidence>
<dbReference type="PROSITE" id="PS52016">
    <property type="entry name" value="TONB_DEPENDENT_REC_3"/>
    <property type="match status" value="1"/>
</dbReference>
<evidence type="ECO:0000256" key="1">
    <source>
        <dbReference type="ARBA" id="ARBA00004571"/>
    </source>
</evidence>
<dbReference type="PANTHER" id="PTHR32552">
    <property type="entry name" value="FERRICHROME IRON RECEPTOR-RELATED"/>
    <property type="match status" value="1"/>
</dbReference>
<dbReference type="Gene3D" id="2.40.170.20">
    <property type="entry name" value="TonB-dependent receptor, beta-barrel domain"/>
    <property type="match status" value="1"/>
</dbReference>
<dbReference type="Pfam" id="PF07715">
    <property type="entry name" value="Plug"/>
    <property type="match status" value="1"/>
</dbReference>
<evidence type="ECO:0000256" key="6">
    <source>
        <dbReference type="ARBA" id="ARBA00023004"/>
    </source>
</evidence>
<feature type="domain" description="TonB-dependent receptor plug" evidence="16">
    <location>
        <begin position="53"/>
        <end position="156"/>
    </location>
</feature>
<feature type="chain" id="PRO_5045247010" evidence="14">
    <location>
        <begin position="26"/>
        <end position="469"/>
    </location>
</feature>
<evidence type="ECO:0000256" key="12">
    <source>
        <dbReference type="RuleBase" id="RU003357"/>
    </source>
</evidence>
<evidence type="ECO:0000259" key="15">
    <source>
        <dbReference type="Pfam" id="PF00593"/>
    </source>
</evidence>
<evidence type="ECO:0000256" key="4">
    <source>
        <dbReference type="ARBA" id="ARBA00022496"/>
    </source>
</evidence>
<keyword evidence="6" id="KW-0408">Iron</keyword>
<name>A0ABS7PV56_9SPHN</name>
<keyword evidence="8 12" id="KW-0798">TonB box</keyword>
<sequence>MNAHAPITSLAAVALAALIPAAAAAQTAEAAQAEDPLGGEIVVTARKRSERAIDVPASLNVFSGETLQSSGVATIADLQYQTPGLKVAVGGGSTRISLRGVGTNIAAGGPSVAVHLDGIYVPNTRLAIAEMFDVDRVEVLKGPEGTLYGRNATGGAINIVSRAPGESFAADGYIGYGSRDLMTAQAGVTVPLGEHGGLRLSGAYANDDGYTKAINAAGGEIDDRHYAGLRLRGHYALTETLTADFTAQYARDKGTTGFGGSNNPDSPVYASIAPQRENPRRVNFDVPPEFDQKALLLSGTLTLDLGGITIKSVTGYIDYSTRERSDVDGAGGLIAYVVSEVDSDFFSQEFQISGGGPGATSWTAGAYYARETFGGFGTEIDSDYPVIDPYVYTDVSQHRVSKSRALFGEVSVPLSPRLSLLAGARYTRERQVSEGVFAAPLFLPDPDRAGSGGQKRRVHPQIARRIPAL</sequence>
<keyword evidence="10 11" id="KW-0998">Cell outer membrane</keyword>
<keyword evidence="3 11" id="KW-1134">Transmembrane beta strand</keyword>
<dbReference type="InterPro" id="IPR036942">
    <property type="entry name" value="Beta-barrel_TonB_sf"/>
</dbReference>
<dbReference type="PANTHER" id="PTHR32552:SF81">
    <property type="entry name" value="TONB-DEPENDENT OUTER MEMBRANE RECEPTOR"/>
    <property type="match status" value="1"/>
</dbReference>
<evidence type="ECO:0000256" key="5">
    <source>
        <dbReference type="ARBA" id="ARBA00022692"/>
    </source>
</evidence>
<dbReference type="InterPro" id="IPR039426">
    <property type="entry name" value="TonB-dep_rcpt-like"/>
</dbReference>
<evidence type="ECO:0000256" key="8">
    <source>
        <dbReference type="ARBA" id="ARBA00023077"/>
    </source>
</evidence>
<keyword evidence="7" id="KW-0406">Ion transport</keyword>
<evidence type="ECO:0000256" key="7">
    <source>
        <dbReference type="ARBA" id="ARBA00023065"/>
    </source>
</evidence>
<gene>
    <name evidence="17" type="ORF">K7G82_23305</name>
</gene>
<feature type="region of interest" description="Disordered" evidence="13">
    <location>
        <begin position="447"/>
        <end position="469"/>
    </location>
</feature>
<protein>
    <submittedName>
        <fullName evidence="17">TonB-dependent receptor</fullName>
    </submittedName>
</protein>